<keyword evidence="3" id="KW-0645">Protease</keyword>
<dbReference type="OrthoDB" id="6435746at2759"/>
<reference evidence="5 6" key="1">
    <citation type="journal article" date="2019" name="Sci. Rep.">
        <title>Orb-weaving spider Araneus ventricosus genome elucidates the spidroin gene catalogue.</title>
        <authorList>
            <person name="Kono N."/>
            <person name="Nakamura H."/>
            <person name="Ohtoshi R."/>
            <person name="Moran D.A.P."/>
            <person name="Shinohara A."/>
            <person name="Yoshida Y."/>
            <person name="Fujiwara M."/>
            <person name="Mori M."/>
            <person name="Tomita M."/>
            <person name="Arakawa K."/>
        </authorList>
    </citation>
    <scope>NUCLEOTIDE SEQUENCE [LARGE SCALE GENOMIC DNA]</scope>
</reference>
<evidence type="ECO:0000256" key="3">
    <source>
        <dbReference type="RuleBase" id="RU367104"/>
    </source>
</evidence>
<keyword evidence="6" id="KW-1185">Reference proteome</keyword>
<gene>
    <name evidence="5" type="ORF">AVEN_102198_1</name>
</gene>
<comment type="subcellular location">
    <subcellularLocation>
        <location evidence="3">Cytoplasm</location>
    </subcellularLocation>
</comment>
<name>A0A4Y2VUJ2_ARAVE</name>
<keyword evidence="3" id="KW-0788">Thiol protease</keyword>
<evidence type="ECO:0000313" key="6">
    <source>
        <dbReference type="Proteomes" id="UP000499080"/>
    </source>
</evidence>
<keyword evidence="2 3" id="KW-0378">Hydrolase</keyword>
<dbReference type="GO" id="GO:0005829">
    <property type="term" value="C:cytosol"/>
    <property type="evidence" value="ECO:0007669"/>
    <property type="project" value="TreeGrafter"/>
</dbReference>
<feature type="domain" description="OTU" evidence="4">
    <location>
        <begin position="1"/>
        <end position="120"/>
    </location>
</feature>
<dbReference type="GO" id="GO:0005634">
    <property type="term" value="C:nucleus"/>
    <property type="evidence" value="ECO:0007669"/>
    <property type="project" value="TreeGrafter"/>
</dbReference>
<comment type="catalytic activity">
    <reaction evidence="1 3">
        <text>Thiol-dependent hydrolysis of ester, thioester, amide, peptide and isopeptide bonds formed by the C-terminal Gly of ubiquitin (a 76-residue protein attached to proteins as an intracellular targeting signal).</text>
        <dbReference type="EC" id="3.4.19.12"/>
    </reaction>
</comment>
<keyword evidence="3" id="KW-0833">Ubl conjugation pathway</keyword>
<evidence type="ECO:0000256" key="2">
    <source>
        <dbReference type="ARBA" id="ARBA00022801"/>
    </source>
</evidence>
<dbReference type="PANTHER" id="PTHR13312">
    <property type="entry name" value="HIV-INDUCED PROTEIN-7-LIKE PROTEASE"/>
    <property type="match status" value="1"/>
</dbReference>
<accession>A0A4Y2VUJ2</accession>
<dbReference type="InterPro" id="IPR038765">
    <property type="entry name" value="Papain-like_cys_pep_sf"/>
</dbReference>
<sequence length="157" mass="18546">MVPHICLFRAMSYFVLGRQADHDFIRKKVVKHVRDNWHRFRNFTTERNVEEYASHMSSPRTYGGEAEIVAFSEVFRLKVQVFFPGFPQRSALTFGHSTTTCHVMYRGMADNGHYDVLLPTTDEFCNVQLYRESIRQLRRATADVFKRQTADFRENKE</sequence>
<comment type="caution">
    <text evidence="5">The sequence shown here is derived from an EMBL/GenBank/DDBJ whole genome shotgun (WGS) entry which is preliminary data.</text>
</comment>
<dbReference type="EMBL" id="BGPR01051644">
    <property type="protein sequence ID" value="GBO28565.1"/>
    <property type="molecule type" value="Genomic_DNA"/>
</dbReference>
<dbReference type="SUPFAM" id="SSF54001">
    <property type="entry name" value="Cysteine proteinases"/>
    <property type="match status" value="1"/>
</dbReference>
<dbReference type="Gene3D" id="3.90.70.80">
    <property type="match status" value="1"/>
</dbReference>
<keyword evidence="3" id="KW-0963">Cytoplasm</keyword>
<dbReference type="Pfam" id="PF02338">
    <property type="entry name" value="OTU"/>
    <property type="match status" value="1"/>
</dbReference>
<dbReference type="PANTHER" id="PTHR13312:SF0">
    <property type="entry name" value="UBIQUITIN THIOESTERASE OTU1"/>
    <property type="match status" value="1"/>
</dbReference>
<dbReference type="GO" id="GO:0016579">
    <property type="term" value="P:protein deubiquitination"/>
    <property type="evidence" value="ECO:0007669"/>
    <property type="project" value="TreeGrafter"/>
</dbReference>
<evidence type="ECO:0000259" key="4">
    <source>
        <dbReference type="PROSITE" id="PS50802"/>
    </source>
</evidence>
<evidence type="ECO:0000313" key="5">
    <source>
        <dbReference type="EMBL" id="GBO28565.1"/>
    </source>
</evidence>
<protein>
    <recommendedName>
        <fullName evidence="3">Ubiquitin thioesterase OTU</fullName>
        <ecNumber evidence="3">3.4.19.12</ecNumber>
    </recommendedName>
</protein>
<dbReference type="PROSITE" id="PS50802">
    <property type="entry name" value="OTU"/>
    <property type="match status" value="1"/>
</dbReference>
<dbReference type="AlphaFoldDB" id="A0A4Y2VUJ2"/>
<comment type="function">
    <text evidence="3">Hydrolase that can remove conjugated ubiquitin from proteins and may therefore play an important regulatory role at the level of protein turnover by preventing degradation.</text>
</comment>
<dbReference type="GO" id="GO:0036503">
    <property type="term" value="P:ERAD pathway"/>
    <property type="evidence" value="ECO:0007669"/>
    <property type="project" value="TreeGrafter"/>
</dbReference>
<evidence type="ECO:0000256" key="1">
    <source>
        <dbReference type="ARBA" id="ARBA00000707"/>
    </source>
</evidence>
<dbReference type="InterPro" id="IPR003323">
    <property type="entry name" value="OTU_dom"/>
</dbReference>
<dbReference type="GO" id="GO:0030968">
    <property type="term" value="P:endoplasmic reticulum unfolded protein response"/>
    <property type="evidence" value="ECO:0007669"/>
    <property type="project" value="TreeGrafter"/>
</dbReference>
<proteinExistence type="predicted"/>
<organism evidence="5 6">
    <name type="scientific">Araneus ventricosus</name>
    <name type="common">Orbweaver spider</name>
    <name type="synonym">Epeira ventricosa</name>
    <dbReference type="NCBI Taxonomy" id="182803"/>
    <lineage>
        <taxon>Eukaryota</taxon>
        <taxon>Metazoa</taxon>
        <taxon>Ecdysozoa</taxon>
        <taxon>Arthropoda</taxon>
        <taxon>Chelicerata</taxon>
        <taxon>Arachnida</taxon>
        <taxon>Araneae</taxon>
        <taxon>Araneomorphae</taxon>
        <taxon>Entelegynae</taxon>
        <taxon>Araneoidea</taxon>
        <taxon>Araneidae</taxon>
        <taxon>Araneus</taxon>
    </lineage>
</organism>
<dbReference type="Proteomes" id="UP000499080">
    <property type="component" value="Unassembled WGS sequence"/>
</dbReference>
<dbReference type="EC" id="3.4.19.12" evidence="3"/>
<dbReference type="GO" id="GO:0004843">
    <property type="term" value="F:cysteine-type deubiquitinase activity"/>
    <property type="evidence" value="ECO:0007669"/>
    <property type="project" value="UniProtKB-UniRule"/>
</dbReference>